<feature type="transmembrane region" description="Helical" evidence="1">
    <location>
        <begin position="296"/>
        <end position="314"/>
    </location>
</feature>
<dbReference type="Proteomes" id="UP000007947">
    <property type="component" value="Chromosome"/>
</dbReference>
<name>F5XS28_MICPN</name>
<dbReference type="GO" id="GO:0140359">
    <property type="term" value="F:ABC-type transporter activity"/>
    <property type="evidence" value="ECO:0007669"/>
    <property type="project" value="InterPro"/>
</dbReference>
<keyword evidence="3" id="KW-1185">Reference proteome</keyword>
<dbReference type="OrthoDB" id="3819831at2"/>
<dbReference type="eggNOG" id="COG1277">
    <property type="taxonomic scope" value="Bacteria"/>
</dbReference>
<proteinExistence type="predicted"/>
<evidence type="ECO:0000256" key="1">
    <source>
        <dbReference type="SAM" id="Phobius"/>
    </source>
</evidence>
<dbReference type="EMBL" id="AP012204">
    <property type="protein sequence ID" value="BAK37241.1"/>
    <property type="molecule type" value="Genomic_DNA"/>
</dbReference>
<keyword evidence="1" id="KW-0472">Membrane</keyword>
<dbReference type="RefSeq" id="WP_013865077.1">
    <property type="nucleotide sequence ID" value="NC_015635.1"/>
</dbReference>
<organism evidence="2 3">
    <name type="scientific">Microlunatus phosphovorus (strain ATCC 700054 / DSM 10555 / JCM 9379 / NBRC 101784 / NCIMB 13414 / VKM Ac-1990 / NM-1)</name>
    <dbReference type="NCBI Taxonomy" id="1032480"/>
    <lineage>
        <taxon>Bacteria</taxon>
        <taxon>Bacillati</taxon>
        <taxon>Actinomycetota</taxon>
        <taxon>Actinomycetes</taxon>
        <taxon>Propionibacteriales</taxon>
        <taxon>Propionibacteriaceae</taxon>
        <taxon>Microlunatus</taxon>
    </lineage>
</organism>
<protein>
    <submittedName>
        <fullName evidence="2">Uncharacterized protein</fullName>
    </submittedName>
</protein>
<keyword evidence="1" id="KW-0812">Transmembrane</keyword>
<reference evidence="2 3" key="1">
    <citation type="submission" date="2011-05" db="EMBL/GenBank/DDBJ databases">
        <title>Whole genome sequence of Microlunatus phosphovorus NM-1.</title>
        <authorList>
            <person name="Hosoyama A."/>
            <person name="Sasaki K."/>
            <person name="Harada T."/>
            <person name="Igarashi R."/>
            <person name="Kawakoshi A."/>
            <person name="Sasagawa M."/>
            <person name="Fukada J."/>
            <person name="Nakamura S."/>
            <person name="Katano Y."/>
            <person name="Hanada S."/>
            <person name="Kamagata Y."/>
            <person name="Nakamura N."/>
            <person name="Yamazaki S."/>
            <person name="Fujita N."/>
        </authorList>
    </citation>
    <scope>NUCLEOTIDE SEQUENCE [LARGE SCALE GENOMIC DNA]</scope>
    <source>
        <strain evidence="3">ATCC 700054 / DSM 10555 / JCM 9379 / NBRC 101784 / NCIMB 13414 / VKM Ac-1990 / NM-1</strain>
    </source>
</reference>
<feature type="transmembrane region" description="Helical" evidence="1">
    <location>
        <begin position="110"/>
        <end position="133"/>
    </location>
</feature>
<feature type="transmembrane region" description="Helical" evidence="1">
    <location>
        <begin position="193"/>
        <end position="217"/>
    </location>
</feature>
<dbReference type="STRING" id="1032480.MLP_42270"/>
<gene>
    <name evidence="2" type="ordered locus">MLP_42270</name>
</gene>
<sequence>MIHVLRAEIRRLFARRLTLLALLGLLALIGLFQLQVNQLVTPPSAEEVATSQAEYQEYVKDWEANHEEWEAECLADGGSAQDCASERPEPSDWGLAALPYKDAASIAVTFGAYLGGMVTLVVTASFIGAEVTTGSLANWLTFVPDRRRVFTSKLLVATAFSLLVGLAVGALTVAVSALLTSVHGQPLTGLPDIAAMAARGSLVVTVFGVVGFCLALLTGSTGATIGMLLGGVFVLYVRTILAFSSRWAQRLSPWSPDVNLQAVLNKGTTYVVSTGTGSEIYEVPSVEKTVSLLHGLGYWAVVLGLLITITSLVFRRRDVT</sequence>
<feature type="transmembrane region" description="Helical" evidence="1">
    <location>
        <begin position="154"/>
        <end position="181"/>
    </location>
</feature>
<keyword evidence="1" id="KW-1133">Transmembrane helix</keyword>
<accession>F5XS28</accession>
<dbReference type="KEGG" id="mph:MLP_42270"/>
<feature type="transmembrane region" description="Helical" evidence="1">
    <location>
        <begin position="224"/>
        <end position="244"/>
    </location>
</feature>
<dbReference type="PANTHER" id="PTHR37305">
    <property type="entry name" value="INTEGRAL MEMBRANE PROTEIN-RELATED"/>
    <property type="match status" value="1"/>
</dbReference>
<dbReference type="PANTHER" id="PTHR37305:SF1">
    <property type="entry name" value="MEMBRANE PROTEIN"/>
    <property type="match status" value="1"/>
</dbReference>
<feature type="transmembrane region" description="Helical" evidence="1">
    <location>
        <begin position="12"/>
        <end position="34"/>
    </location>
</feature>
<dbReference type="HOGENOM" id="CLU_064468_0_0_11"/>
<dbReference type="AlphaFoldDB" id="F5XS28"/>
<evidence type="ECO:0000313" key="3">
    <source>
        <dbReference type="Proteomes" id="UP000007947"/>
    </source>
</evidence>
<evidence type="ECO:0000313" key="2">
    <source>
        <dbReference type="EMBL" id="BAK37241.1"/>
    </source>
</evidence>
<dbReference type="GO" id="GO:0005886">
    <property type="term" value="C:plasma membrane"/>
    <property type="evidence" value="ECO:0007669"/>
    <property type="project" value="UniProtKB-SubCell"/>
</dbReference>